<keyword evidence="10" id="KW-0325">Glycoprotein</keyword>
<dbReference type="Gene3D" id="3.20.20.80">
    <property type="entry name" value="Glycosidases"/>
    <property type="match status" value="1"/>
</dbReference>
<dbReference type="EMBL" id="JAGPXC010000007">
    <property type="protein sequence ID" value="KAH6648381.1"/>
    <property type="molecule type" value="Genomic_DNA"/>
</dbReference>
<dbReference type="FunFam" id="2.60.40.10:FF:000552">
    <property type="entry name" value="Related to glucoamylase"/>
    <property type="match status" value="1"/>
</dbReference>
<proteinExistence type="inferred from homology"/>
<dbReference type="EC" id="3.2.1.1" evidence="4"/>
<evidence type="ECO:0000256" key="3">
    <source>
        <dbReference type="ARBA" id="ARBA00008061"/>
    </source>
</evidence>
<evidence type="ECO:0000256" key="13">
    <source>
        <dbReference type="ARBA" id="ARBA00023326"/>
    </source>
</evidence>
<dbReference type="InterPro" id="IPR013783">
    <property type="entry name" value="Ig-like_fold"/>
</dbReference>
<organism evidence="16 17">
    <name type="scientific">Truncatella angustata</name>
    <dbReference type="NCBI Taxonomy" id="152316"/>
    <lineage>
        <taxon>Eukaryota</taxon>
        <taxon>Fungi</taxon>
        <taxon>Dikarya</taxon>
        <taxon>Ascomycota</taxon>
        <taxon>Pezizomycotina</taxon>
        <taxon>Sordariomycetes</taxon>
        <taxon>Xylariomycetidae</taxon>
        <taxon>Amphisphaeriales</taxon>
        <taxon>Sporocadaceae</taxon>
        <taxon>Truncatella</taxon>
    </lineage>
</organism>
<keyword evidence="5" id="KW-0479">Metal-binding</keyword>
<dbReference type="InterPro" id="IPR006047">
    <property type="entry name" value="GH13_cat_dom"/>
</dbReference>
<reference evidence="16" key="1">
    <citation type="journal article" date="2021" name="Nat. Commun.">
        <title>Genetic determinants of endophytism in the Arabidopsis root mycobiome.</title>
        <authorList>
            <person name="Mesny F."/>
            <person name="Miyauchi S."/>
            <person name="Thiergart T."/>
            <person name="Pickel B."/>
            <person name="Atanasova L."/>
            <person name="Karlsson M."/>
            <person name="Huettel B."/>
            <person name="Barry K.W."/>
            <person name="Haridas S."/>
            <person name="Chen C."/>
            <person name="Bauer D."/>
            <person name="Andreopoulos W."/>
            <person name="Pangilinan J."/>
            <person name="LaButti K."/>
            <person name="Riley R."/>
            <person name="Lipzen A."/>
            <person name="Clum A."/>
            <person name="Drula E."/>
            <person name="Henrissat B."/>
            <person name="Kohler A."/>
            <person name="Grigoriev I.V."/>
            <person name="Martin F.M."/>
            <person name="Hacquard S."/>
        </authorList>
    </citation>
    <scope>NUCLEOTIDE SEQUENCE</scope>
    <source>
        <strain evidence="16">MPI-SDFR-AT-0073</strain>
    </source>
</reference>
<comment type="similarity">
    <text evidence="3">Belongs to the glycosyl hydrolase 13 family.</text>
</comment>
<dbReference type="PANTHER" id="PTHR10357">
    <property type="entry name" value="ALPHA-AMYLASE FAMILY MEMBER"/>
    <property type="match status" value="1"/>
</dbReference>
<dbReference type="InterPro" id="IPR034836">
    <property type="entry name" value="CBM20_glucoamylase"/>
</dbReference>
<feature type="signal peptide" evidence="14">
    <location>
        <begin position="1"/>
        <end position="17"/>
    </location>
</feature>
<dbReference type="InterPro" id="IPR015340">
    <property type="entry name" value="A_amylase_C_dom"/>
</dbReference>
<dbReference type="SMART" id="SM01065">
    <property type="entry name" value="CBM_2"/>
    <property type="match status" value="1"/>
</dbReference>
<dbReference type="SUPFAM" id="SSF51011">
    <property type="entry name" value="Glycosyl hydrolase domain"/>
    <property type="match status" value="1"/>
</dbReference>
<evidence type="ECO:0000259" key="15">
    <source>
        <dbReference type="PROSITE" id="PS51166"/>
    </source>
</evidence>
<comment type="caution">
    <text evidence="16">The sequence shown here is derived from an EMBL/GenBank/DDBJ whole genome shotgun (WGS) entry which is preliminary data.</text>
</comment>
<dbReference type="SMART" id="SM00642">
    <property type="entry name" value="Aamy"/>
    <property type="match status" value="1"/>
</dbReference>
<comment type="catalytic activity">
    <reaction evidence="1">
        <text>Endohydrolysis of (1-&gt;4)-alpha-D-glucosidic linkages in polysaccharides containing three or more (1-&gt;4)-alpha-linked D-glucose units.</text>
        <dbReference type="EC" id="3.2.1.1"/>
    </reaction>
</comment>
<dbReference type="GO" id="GO:0000272">
    <property type="term" value="P:polysaccharide catabolic process"/>
    <property type="evidence" value="ECO:0007669"/>
    <property type="project" value="UniProtKB-KW"/>
</dbReference>
<dbReference type="PROSITE" id="PS51166">
    <property type="entry name" value="CBM20"/>
    <property type="match status" value="1"/>
</dbReference>
<evidence type="ECO:0000256" key="4">
    <source>
        <dbReference type="ARBA" id="ARBA00012595"/>
    </source>
</evidence>
<dbReference type="InterPro" id="IPR002044">
    <property type="entry name" value="CBM20"/>
</dbReference>
<keyword evidence="11" id="KW-0119">Carbohydrate metabolism</keyword>
<dbReference type="OrthoDB" id="204980at2759"/>
<evidence type="ECO:0000256" key="2">
    <source>
        <dbReference type="ARBA" id="ARBA00001913"/>
    </source>
</evidence>
<dbReference type="GO" id="GO:0004556">
    <property type="term" value="F:alpha-amylase activity"/>
    <property type="evidence" value="ECO:0007669"/>
    <property type="project" value="UniProtKB-EC"/>
</dbReference>
<comment type="cofactor">
    <cofactor evidence="2">
        <name>Ca(2+)</name>
        <dbReference type="ChEBI" id="CHEBI:29108"/>
    </cofactor>
</comment>
<keyword evidence="7" id="KW-0378">Hydrolase</keyword>
<dbReference type="InterPro" id="IPR013780">
    <property type="entry name" value="Glyco_hydro_b"/>
</dbReference>
<evidence type="ECO:0000256" key="9">
    <source>
        <dbReference type="ARBA" id="ARBA00023157"/>
    </source>
</evidence>
<evidence type="ECO:0000256" key="10">
    <source>
        <dbReference type="ARBA" id="ARBA00023180"/>
    </source>
</evidence>
<dbReference type="Proteomes" id="UP000758603">
    <property type="component" value="Unassembled WGS sequence"/>
</dbReference>
<dbReference type="Gene3D" id="2.60.40.10">
    <property type="entry name" value="Immunoglobulins"/>
    <property type="match status" value="1"/>
</dbReference>
<evidence type="ECO:0000256" key="8">
    <source>
        <dbReference type="ARBA" id="ARBA00022837"/>
    </source>
</evidence>
<dbReference type="PANTHER" id="PTHR10357:SF215">
    <property type="entry name" value="ALPHA-AMYLASE 1"/>
    <property type="match status" value="1"/>
</dbReference>
<keyword evidence="9" id="KW-1015">Disulfide bond</keyword>
<dbReference type="Gene3D" id="2.60.40.1180">
    <property type="entry name" value="Golgi alpha-mannosidase II"/>
    <property type="match status" value="1"/>
</dbReference>
<dbReference type="GO" id="GO:0005509">
    <property type="term" value="F:calcium ion binding"/>
    <property type="evidence" value="ECO:0007669"/>
    <property type="project" value="InterPro"/>
</dbReference>
<dbReference type="GeneID" id="70125322"/>
<feature type="chain" id="PRO_5040357549" description="alpha-amylase" evidence="14">
    <location>
        <begin position="18"/>
        <end position="604"/>
    </location>
</feature>
<keyword evidence="8" id="KW-0106">Calcium</keyword>
<dbReference type="SUPFAM" id="SSF49452">
    <property type="entry name" value="Starch-binding domain-like"/>
    <property type="match status" value="1"/>
</dbReference>
<keyword evidence="17" id="KW-1185">Reference proteome</keyword>
<evidence type="ECO:0000256" key="5">
    <source>
        <dbReference type="ARBA" id="ARBA00022723"/>
    </source>
</evidence>
<evidence type="ECO:0000313" key="16">
    <source>
        <dbReference type="EMBL" id="KAH6648381.1"/>
    </source>
</evidence>
<dbReference type="SUPFAM" id="SSF51445">
    <property type="entry name" value="(Trans)glycosidases"/>
    <property type="match status" value="1"/>
</dbReference>
<dbReference type="Pfam" id="PF00686">
    <property type="entry name" value="CBM_20"/>
    <property type="match status" value="1"/>
</dbReference>
<evidence type="ECO:0000256" key="1">
    <source>
        <dbReference type="ARBA" id="ARBA00000548"/>
    </source>
</evidence>
<dbReference type="InterPro" id="IPR013784">
    <property type="entry name" value="Carb-bd-like_fold"/>
</dbReference>
<feature type="domain" description="CBM20" evidence="15">
    <location>
        <begin position="496"/>
        <end position="604"/>
    </location>
</feature>
<dbReference type="GO" id="GO:2001070">
    <property type="term" value="F:starch binding"/>
    <property type="evidence" value="ECO:0007669"/>
    <property type="project" value="InterPro"/>
</dbReference>
<dbReference type="RefSeq" id="XP_045954888.1">
    <property type="nucleotide sequence ID" value="XM_046096429.1"/>
</dbReference>
<keyword evidence="13" id="KW-0624">Polysaccharide degradation</keyword>
<dbReference type="InterPro" id="IPR017853">
    <property type="entry name" value="GH"/>
</dbReference>
<dbReference type="FunFam" id="3.20.20.80:FF:000120">
    <property type="entry name" value="Alpha-amylase A"/>
    <property type="match status" value="1"/>
</dbReference>
<name>A0A9P8ZT51_9PEZI</name>
<protein>
    <recommendedName>
        <fullName evidence="4">alpha-amylase</fullName>
        <ecNumber evidence="4">3.2.1.1</ecNumber>
    </recommendedName>
</protein>
<evidence type="ECO:0000256" key="12">
    <source>
        <dbReference type="ARBA" id="ARBA00023295"/>
    </source>
</evidence>
<gene>
    <name evidence="16" type="ORF">BKA67DRAFT_361923</name>
</gene>
<sequence length="604" mass="64772">MRSSVLLSALWATAAQALSTAGWQSQSIYQIVTDRFARTDGSTTASCTLSQYCGGTFKGIINKLDYIQGMGFTAIWISPVVTNILEGSGGTSYHGYWAQDITTINTNFGTADDLKSLSDALHARGMYLMVDVVNNHMGSPNAGSSVDYSIYTPFNQQSQYHTPCDINYSDETSIEQCWEVTGAPSLPDLRTEDSSIRSTWNSWITSFVSTYGIDGLRMDSTKHVEKSFWPNWVSASGVYNMGEVYNGDPSVFPDWLNYISGLENYPMYYWITRAFQSTSGSISDLVTGINTLKGSMKTSTLGSFMENHDQVRFPSLTSNTNLIKNAIAFTILADGIPIIYYGQEQQYAGGADPNNREALWTSGYNTNSDLYKFITTVNKIRNTAISQSSSYVSYQAYSTYADSHVIAMKKDSVYGIFTNAGSSSSVTVPGFTASQALCDVISGTSYTASSSGSVTLNVGPLPAILVPTSYSICGTSSGGGTTTLTTKTTTAPAGTSTACSSVPITFNETVVTSIGQTIKIVGSISALGSWDTSKAIALSAASYTSSRPVWSGTISLPAGTTFTYKFINVASSGTVTWEADPNHSYTVPTSCTAAQTVVSNTWQS</sequence>
<evidence type="ECO:0000256" key="11">
    <source>
        <dbReference type="ARBA" id="ARBA00023277"/>
    </source>
</evidence>
<evidence type="ECO:0000256" key="7">
    <source>
        <dbReference type="ARBA" id="ARBA00022801"/>
    </source>
</evidence>
<dbReference type="CDD" id="cd05811">
    <property type="entry name" value="CBM20_glucoamylase"/>
    <property type="match status" value="1"/>
</dbReference>
<dbReference type="Pfam" id="PF09260">
    <property type="entry name" value="A_amylase_dom_C"/>
    <property type="match status" value="1"/>
</dbReference>
<keyword evidence="12" id="KW-0326">Glycosidase</keyword>
<dbReference type="Pfam" id="PF00128">
    <property type="entry name" value="Alpha-amylase"/>
    <property type="match status" value="1"/>
</dbReference>
<keyword evidence="6 14" id="KW-0732">Signal</keyword>
<dbReference type="CDD" id="cd11319">
    <property type="entry name" value="AmyAc_euk_AmyA"/>
    <property type="match status" value="1"/>
</dbReference>
<evidence type="ECO:0000313" key="17">
    <source>
        <dbReference type="Proteomes" id="UP000758603"/>
    </source>
</evidence>
<dbReference type="AlphaFoldDB" id="A0A9P8ZT51"/>
<accession>A0A9P8ZT51</accession>
<evidence type="ECO:0000256" key="6">
    <source>
        <dbReference type="ARBA" id="ARBA00022729"/>
    </source>
</evidence>
<evidence type="ECO:0000256" key="14">
    <source>
        <dbReference type="SAM" id="SignalP"/>
    </source>
</evidence>